<dbReference type="InterPro" id="IPR002048">
    <property type="entry name" value="EF_hand_dom"/>
</dbReference>
<evidence type="ECO:0000256" key="3">
    <source>
        <dbReference type="ARBA" id="ARBA00022837"/>
    </source>
</evidence>
<dbReference type="InterPro" id="IPR039647">
    <property type="entry name" value="EF_hand_pair_protein_CML-like"/>
</dbReference>
<dbReference type="PROSITE" id="PS50222">
    <property type="entry name" value="EF_HAND_2"/>
    <property type="match status" value="2"/>
</dbReference>
<proteinExistence type="predicted"/>
<dbReference type="GO" id="GO:0005509">
    <property type="term" value="F:calcium ion binding"/>
    <property type="evidence" value="ECO:0007669"/>
    <property type="project" value="InterPro"/>
</dbReference>
<evidence type="ECO:0000313" key="6">
    <source>
        <dbReference type="EMBL" id="VDD19159.1"/>
    </source>
</evidence>
<keyword evidence="1" id="KW-0479">Metal-binding</keyword>
<protein>
    <recommendedName>
        <fullName evidence="4">EF-hand domain-containing protein</fullName>
    </recommendedName>
</protein>
<dbReference type="EMBL" id="LR031577">
    <property type="protein sequence ID" value="VDD19159.1"/>
    <property type="molecule type" value="Genomic_DNA"/>
</dbReference>
<dbReference type="PANTHER" id="PTHR10891">
    <property type="entry name" value="EF-HAND CALCIUM-BINDING DOMAIN CONTAINING PROTEIN"/>
    <property type="match status" value="1"/>
</dbReference>
<dbReference type="AlphaFoldDB" id="A0A397XN24"/>
<reference evidence="6" key="2">
    <citation type="submission" date="2018-11" db="EMBL/GenBank/DDBJ databases">
        <authorList>
            <consortium name="Genoscope - CEA"/>
            <person name="William W."/>
        </authorList>
    </citation>
    <scope>NUCLEOTIDE SEQUENCE</scope>
</reference>
<keyword evidence="3" id="KW-0106">Calcium</keyword>
<dbReference type="Pfam" id="PF13499">
    <property type="entry name" value="EF-hand_7"/>
    <property type="match status" value="1"/>
</dbReference>
<name>A0A397XN24_BRACM</name>
<dbReference type="FunFam" id="1.10.238.10:FF:000003">
    <property type="entry name" value="Calmodulin A"/>
    <property type="match status" value="1"/>
</dbReference>
<feature type="domain" description="EF-hand" evidence="4">
    <location>
        <begin position="5"/>
        <end position="40"/>
    </location>
</feature>
<accession>A0A397XN24</accession>
<organism evidence="5 7">
    <name type="scientific">Brassica campestris</name>
    <name type="common">Field mustard</name>
    <dbReference type="NCBI Taxonomy" id="3711"/>
    <lineage>
        <taxon>Eukaryota</taxon>
        <taxon>Viridiplantae</taxon>
        <taxon>Streptophyta</taxon>
        <taxon>Embryophyta</taxon>
        <taxon>Tracheophyta</taxon>
        <taxon>Spermatophyta</taxon>
        <taxon>Magnoliopsida</taxon>
        <taxon>eudicotyledons</taxon>
        <taxon>Gunneridae</taxon>
        <taxon>Pentapetalae</taxon>
        <taxon>rosids</taxon>
        <taxon>malvids</taxon>
        <taxon>Brassicales</taxon>
        <taxon>Brassicaceae</taxon>
        <taxon>Brassiceae</taxon>
        <taxon>Brassica</taxon>
    </lineage>
</organism>
<dbReference type="PROSITE" id="PS00018">
    <property type="entry name" value="EF_HAND_1"/>
    <property type="match status" value="2"/>
</dbReference>
<evidence type="ECO:0000313" key="5">
    <source>
        <dbReference type="EMBL" id="RID41878.1"/>
    </source>
</evidence>
<sequence length="83" mass="9189">MADATEKVEHIRIFKKFDANGDGKISAAELEEALEKLVSVTHDDVNRMMTEIDTDGDGNISYQEFTDFASANCGVMKDVAKIF</sequence>
<reference evidence="5 7" key="1">
    <citation type="submission" date="2018-06" db="EMBL/GenBank/DDBJ databases">
        <title>WGS assembly of Brassica rapa FPsc.</title>
        <authorList>
            <person name="Bowman J."/>
            <person name="Kohchi T."/>
            <person name="Yamato K."/>
            <person name="Jenkins J."/>
            <person name="Shu S."/>
            <person name="Ishizaki K."/>
            <person name="Yamaoka S."/>
            <person name="Nishihama R."/>
            <person name="Nakamura Y."/>
            <person name="Berger F."/>
            <person name="Adam C."/>
            <person name="Aki S."/>
            <person name="Althoff F."/>
            <person name="Araki T."/>
            <person name="Arteaga-Vazquez M."/>
            <person name="Balasubrmanian S."/>
            <person name="Bauer D."/>
            <person name="Boehm C."/>
            <person name="Briginshaw L."/>
            <person name="Caballero-Perez J."/>
            <person name="Catarino B."/>
            <person name="Chen F."/>
            <person name="Chiyoda S."/>
            <person name="Chovatia M."/>
            <person name="Davies K."/>
            <person name="Delmans M."/>
            <person name="Demura T."/>
            <person name="Dierschke T."/>
            <person name="Dolan L."/>
            <person name="Dorantes-Acosta A."/>
            <person name="Eklund D."/>
            <person name="Florent S."/>
            <person name="Flores-Sandoval E."/>
            <person name="Fujiyama A."/>
            <person name="Fukuzawa H."/>
            <person name="Galik B."/>
            <person name="Grimanelli D."/>
            <person name="Grimwood J."/>
            <person name="Grossniklaus U."/>
            <person name="Hamada T."/>
            <person name="Haseloff J."/>
            <person name="Hetherington A."/>
            <person name="Higo A."/>
            <person name="Hirakawa Y."/>
            <person name="Hundley H."/>
            <person name="Ikeda Y."/>
            <person name="Inoue K."/>
            <person name="Inoue S."/>
            <person name="Ishida S."/>
            <person name="Jia Q."/>
            <person name="Kakita M."/>
            <person name="Kanazawa T."/>
            <person name="Kawai Y."/>
            <person name="Kawashima T."/>
            <person name="Kennedy M."/>
            <person name="Kinose K."/>
            <person name="Kinoshita T."/>
            <person name="Kohara Y."/>
            <person name="Koide E."/>
            <person name="Komatsu K."/>
            <person name="Kopischke S."/>
            <person name="Kubo M."/>
            <person name="Kyozuka J."/>
            <person name="Lagercrantz U."/>
            <person name="Lin S."/>
            <person name="Lindquist E."/>
            <person name="Lipzen A."/>
            <person name="Lu C."/>
            <person name="Luna E."/>
            <person name="Martienssen R."/>
            <person name="Minamino N."/>
            <person name="Mizutani M."/>
            <person name="Mizutani M."/>
            <person name="Mochizuki N."/>
            <person name="Monte I."/>
            <person name="Mosher R."/>
            <person name="Nagasaki H."/>
            <person name="Nakagami H."/>
            <person name="Naramoto S."/>
            <person name="Nishitani K."/>
            <person name="Ohtani M."/>
            <person name="Okamoto T."/>
            <person name="Okumura M."/>
            <person name="Phillips J."/>
            <person name="Pollak B."/>
            <person name="Reinders A."/>
            <person name="Roevekamp M."/>
            <person name="Sano R."/>
            <person name="Sawa S."/>
            <person name="Schmid M."/>
            <person name="Shirakawa M."/>
            <person name="Solano R."/>
            <person name="Spunde A."/>
            <person name="Suetsugu N."/>
            <person name="Sugano S."/>
            <person name="Sugiyama A."/>
            <person name="Sun R."/>
            <person name="Suzuki Y."/>
            <person name="Takenaka M."/>
            <person name="Takezawa D."/>
            <person name="Tomogane H."/>
            <person name="Tsuzuki M."/>
            <person name="Ueda T."/>
            <person name="Umeda M."/>
            <person name="Ward J."/>
            <person name="Watanabe Y."/>
            <person name="Yazaki K."/>
            <person name="Yokoyama R."/>
            <person name="Yoshitake Y."/>
            <person name="Yotsui I."/>
            <person name="Zachgo S."/>
            <person name="Schmutz J."/>
        </authorList>
    </citation>
    <scope>NUCLEOTIDE SEQUENCE [LARGE SCALE GENOMIC DNA]</scope>
    <source>
        <strain evidence="7">cv. B-3</strain>
    </source>
</reference>
<dbReference type="InterPro" id="IPR018247">
    <property type="entry name" value="EF_Hand_1_Ca_BS"/>
</dbReference>
<dbReference type="CDD" id="cd00051">
    <property type="entry name" value="EFh"/>
    <property type="match status" value="1"/>
</dbReference>
<dbReference type="InterPro" id="IPR011992">
    <property type="entry name" value="EF-hand-dom_pair"/>
</dbReference>
<gene>
    <name evidence="6" type="ORF">BRAA10T44250Z</name>
    <name evidence="5" type="ORF">BRARA_J01803</name>
</gene>
<dbReference type="Gene3D" id="1.10.238.10">
    <property type="entry name" value="EF-hand"/>
    <property type="match status" value="1"/>
</dbReference>
<dbReference type="SMART" id="SM00054">
    <property type="entry name" value="EFh"/>
    <property type="match status" value="2"/>
</dbReference>
<evidence type="ECO:0000256" key="1">
    <source>
        <dbReference type="ARBA" id="ARBA00022723"/>
    </source>
</evidence>
<dbReference type="SMR" id="A0A397XN24"/>
<evidence type="ECO:0000313" key="7">
    <source>
        <dbReference type="Proteomes" id="UP000264353"/>
    </source>
</evidence>
<evidence type="ECO:0000256" key="2">
    <source>
        <dbReference type="ARBA" id="ARBA00022737"/>
    </source>
</evidence>
<evidence type="ECO:0000259" key="4">
    <source>
        <dbReference type="PROSITE" id="PS50222"/>
    </source>
</evidence>
<keyword evidence="2" id="KW-0677">Repeat</keyword>
<dbReference type="Proteomes" id="UP000264353">
    <property type="component" value="Chromosome A10"/>
</dbReference>
<dbReference type="EMBL" id="CM010637">
    <property type="protein sequence ID" value="RID41878.1"/>
    <property type="molecule type" value="Genomic_DNA"/>
</dbReference>
<feature type="domain" description="EF-hand" evidence="4">
    <location>
        <begin position="43"/>
        <end position="75"/>
    </location>
</feature>
<dbReference type="SUPFAM" id="SSF47473">
    <property type="entry name" value="EF-hand"/>
    <property type="match status" value="1"/>
</dbReference>